<evidence type="ECO:0000259" key="7">
    <source>
        <dbReference type="Pfam" id="PF13861"/>
    </source>
</evidence>
<evidence type="ECO:0000256" key="5">
    <source>
        <dbReference type="RuleBase" id="RU362076"/>
    </source>
</evidence>
<dbReference type="Pfam" id="PF13860">
    <property type="entry name" value="FlgD_ig"/>
    <property type="match status" value="1"/>
</dbReference>
<feature type="domain" description="FlgD Tudor-like" evidence="7">
    <location>
        <begin position="87"/>
        <end position="224"/>
    </location>
</feature>
<protein>
    <recommendedName>
        <fullName evidence="2 5">Basal-body rod modification protein FlgD</fullName>
    </recommendedName>
</protein>
<comment type="similarity">
    <text evidence="1 5">Belongs to the FlgD family.</text>
</comment>
<proteinExistence type="inferred from homology"/>
<dbReference type="EMBL" id="PTIZ01000002">
    <property type="protein sequence ID" value="PPK77113.1"/>
    <property type="molecule type" value="Genomic_DNA"/>
</dbReference>
<keyword evidence="8" id="KW-0969">Cilium</keyword>
<keyword evidence="8" id="KW-0282">Flagellum</keyword>
<feature type="domain" description="FlgD/Vpr Ig-like" evidence="6">
    <location>
        <begin position="112"/>
        <end position="180"/>
    </location>
</feature>
<dbReference type="GO" id="GO:0044781">
    <property type="term" value="P:bacterial-type flagellum organization"/>
    <property type="evidence" value="ECO:0007669"/>
    <property type="project" value="UniProtKB-UniRule"/>
</dbReference>
<evidence type="ECO:0000256" key="4">
    <source>
        <dbReference type="ARBA" id="ARBA00024746"/>
    </source>
</evidence>
<comment type="function">
    <text evidence="4 5">Required for flagellar hook formation. May act as a scaffolding protein.</text>
</comment>
<keyword evidence="8" id="KW-0966">Cell projection</keyword>
<organism evidence="8 9">
    <name type="scientific">Methylobacter tundripaludum</name>
    <dbReference type="NCBI Taxonomy" id="173365"/>
    <lineage>
        <taxon>Bacteria</taxon>
        <taxon>Pseudomonadati</taxon>
        <taxon>Pseudomonadota</taxon>
        <taxon>Gammaproteobacteria</taxon>
        <taxon>Methylococcales</taxon>
        <taxon>Methylococcaceae</taxon>
        <taxon>Methylobacter</taxon>
    </lineage>
</organism>
<keyword evidence="3 5" id="KW-1005">Bacterial flagellum biogenesis</keyword>
<evidence type="ECO:0000313" key="8">
    <source>
        <dbReference type="EMBL" id="PPK77113.1"/>
    </source>
</evidence>
<accession>A0A2S6HIA2</accession>
<evidence type="ECO:0000313" key="9">
    <source>
        <dbReference type="Proteomes" id="UP000240010"/>
    </source>
</evidence>
<dbReference type="Gene3D" id="2.30.30.910">
    <property type="match status" value="1"/>
</dbReference>
<name>A0A2S6HIA2_9GAMM</name>
<dbReference type="Pfam" id="PF13861">
    <property type="entry name" value="FLgD_tudor"/>
    <property type="match status" value="1"/>
</dbReference>
<evidence type="ECO:0000256" key="3">
    <source>
        <dbReference type="ARBA" id="ARBA00022795"/>
    </source>
</evidence>
<evidence type="ECO:0000259" key="6">
    <source>
        <dbReference type="Pfam" id="PF13860"/>
    </source>
</evidence>
<dbReference type="Proteomes" id="UP000240010">
    <property type="component" value="Unassembled WGS sequence"/>
</dbReference>
<dbReference type="InterPro" id="IPR025965">
    <property type="entry name" value="FlgD/Vpr_Ig-like"/>
</dbReference>
<sequence length="231" mass="23905">MAIQGATNDYSYLTATTKNDSAATTKKTSLGQDDFLKLMTTQMTHQDPTKPMENGQFITQIAQFGTVSGIQDLQKSFGDFAGSINSSQALQATSLVGRYVSAPGTKGVLEAGGDITGNINLTGSAPSVKVAVTDATTGEVVQSLDLGEHSAGKVAFSWDGMNSNGTMASPGVYKIEATAYVDGENTVLETDINSKVDSVSMGTGANGVKVNLTGLDSVDFSKIKQILGGVL</sequence>
<evidence type="ECO:0000256" key="1">
    <source>
        <dbReference type="ARBA" id="ARBA00010577"/>
    </source>
</evidence>
<dbReference type="InterPro" id="IPR025963">
    <property type="entry name" value="FLgD_Tudor"/>
</dbReference>
<dbReference type="AlphaFoldDB" id="A0A2S6HIA2"/>
<comment type="caution">
    <text evidence="8">The sequence shown here is derived from an EMBL/GenBank/DDBJ whole genome shotgun (WGS) entry which is preliminary data.</text>
</comment>
<dbReference type="Gene3D" id="2.60.40.4070">
    <property type="match status" value="1"/>
</dbReference>
<gene>
    <name evidence="8" type="ORF">B0F87_102219</name>
</gene>
<reference evidence="8 9" key="1">
    <citation type="submission" date="2018-02" db="EMBL/GenBank/DDBJ databases">
        <title>Subsurface microbial communities from deep shales in Ohio and West Virginia, USA.</title>
        <authorList>
            <person name="Wrighton K."/>
        </authorList>
    </citation>
    <scope>NUCLEOTIDE SEQUENCE [LARGE SCALE GENOMIC DNA]</scope>
    <source>
        <strain evidence="8 9">OWC-DMM</strain>
    </source>
</reference>
<evidence type="ECO:0000256" key="2">
    <source>
        <dbReference type="ARBA" id="ARBA00016013"/>
    </source>
</evidence>
<dbReference type="Pfam" id="PF03963">
    <property type="entry name" value="FlgD"/>
    <property type="match status" value="1"/>
</dbReference>
<dbReference type="InterPro" id="IPR005648">
    <property type="entry name" value="FlgD"/>
</dbReference>
<dbReference type="RefSeq" id="WP_104427853.1">
    <property type="nucleotide sequence ID" value="NZ_PTIZ01000002.1"/>
</dbReference>